<reference evidence="2" key="1">
    <citation type="submission" date="2021-01" db="EMBL/GenBank/DDBJ databases">
        <authorList>
            <person name="Corre E."/>
            <person name="Pelletier E."/>
            <person name="Niang G."/>
            <person name="Scheremetjew M."/>
            <person name="Finn R."/>
            <person name="Kale V."/>
            <person name="Holt S."/>
            <person name="Cochrane G."/>
            <person name="Meng A."/>
            <person name="Brown T."/>
            <person name="Cohen L."/>
        </authorList>
    </citation>
    <scope>NUCLEOTIDE SEQUENCE</scope>
    <source>
        <strain evidence="2">CCMP281</strain>
    </source>
</reference>
<dbReference type="Pfam" id="PF13649">
    <property type="entry name" value="Methyltransf_25"/>
    <property type="match status" value="1"/>
</dbReference>
<organism evidence="2">
    <name type="scientific">Haptolina ericina</name>
    <dbReference type="NCBI Taxonomy" id="156174"/>
    <lineage>
        <taxon>Eukaryota</taxon>
        <taxon>Haptista</taxon>
        <taxon>Haptophyta</taxon>
        <taxon>Prymnesiophyceae</taxon>
        <taxon>Prymnesiales</taxon>
        <taxon>Prymnesiaceae</taxon>
        <taxon>Haptolina</taxon>
    </lineage>
</organism>
<feature type="domain" description="Methyltransferase" evidence="1">
    <location>
        <begin position="82"/>
        <end position="155"/>
    </location>
</feature>
<evidence type="ECO:0000259" key="1">
    <source>
        <dbReference type="Pfam" id="PF13649"/>
    </source>
</evidence>
<dbReference type="SUPFAM" id="SSF53335">
    <property type="entry name" value="S-adenosyl-L-methionine-dependent methyltransferases"/>
    <property type="match status" value="1"/>
</dbReference>
<dbReference type="Gene3D" id="3.40.50.150">
    <property type="entry name" value="Vaccinia Virus protein VP39"/>
    <property type="match status" value="1"/>
</dbReference>
<dbReference type="CDD" id="cd02440">
    <property type="entry name" value="AdoMet_MTases"/>
    <property type="match status" value="1"/>
</dbReference>
<proteinExistence type="predicted"/>
<accession>A0A7S3AUI5</accession>
<protein>
    <recommendedName>
        <fullName evidence="1">Methyltransferase domain-containing protein</fullName>
    </recommendedName>
</protein>
<evidence type="ECO:0000313" key="2">
    <source>
        <dbReference type="EMBL" id="CAE0113506.1"/>
    </source>
</evidence>
<dbReference type="InterPro" id="IPR029063">
    <property type="entry name" value="SAM-dependent_MTases_sf"/>
</dbReference>
<name>A0A7S3AUI5_9EUKA</name>
<sequence length="242" mass="26232">MEAAFKRVYDGRLWGTDGGGSGPGSSLEASQPVSGLISHLVLTLNITSMLDVPCGAMVWMPHVLNVIEKMRDIDGLDGRPAASVAGPPFRYVGTDIVPDVITANKQRFPTLSFVHADFTKSTFPTAVGRFDLVHTRAVFYHLSSKSILAALRNIKATNSTWMLASTHNTKHNSDRKFFKMGGTQLLDEGGYRKVNLQLPPYNLPPPLFTMVDSGGGGKAADHPPQLMGLWKLSDIIMPNPSA</sequence>
<gene>
    <name evidence="2" type="ORF">HERI1096_LOCUS14166</name>
</gene>
<dbReference type="AlphaFoldDB" id="A0A7S3AUI5"/>
<dbReference type="InterPro" id="IPR041698">
    <property type="entry name" value="Methyltransf_25"/>
</dbReference>
<dbReference type="EMBL" id="HBHX01025392">
    <property type="protein sequence ID" value="CAE0113506.1"/>
    <property type="molecule type" value="Transcribed_RNA"/>
</dbReference>